<dbReference type="InterPro" id="IPR011251">
    <property type="entry name" value="Luciferase-like_dom"/>
</dbReference>
<feature type="domain" description="Luciferase-like" evidence="3">
    <location>
        <begin position="12"/>
        <end position="304"/>
    </location>
</feature>
<name>A0A1H0CEJ1_9GAMM</name>
<dbReference type="PANTHER" id="PTHR30137">
    <property type="entry name" value="LUCIFERASE-LIKE MONOOXYGENASE"/>
    <property type="match status" value="1"/>
</dbReference>
<dbReference type="CDD" id="cd00347">
    <property type="entry name" value="Flavin_utilizing_monoxygenases"/>
    <property type="match status" value="1"/>
</dbReference>
<comment type="similarity">
    <text evidence="1">To bacterial alkanal monooxygenase alpha and beta chains.</text>
</comment>
<dbReference type="PANTHER" id="PTHR30137:SF6">
    <property type="entry name" value="LUCIFERASE-LIKE MONOOXYGENASE"/>
    <property type="match status" value="1"/>
</dbReference>
<evidence type="ECO:0000259" key="3">
    <source>
        <dbReference type="Pfam" id="PF00296"/>
    </source>
</evidence>
<evidence type="ECO:0000256" key="1">
    <source>
        <dbReference type="ARBA" id="ARBA00007789"/>
    </source>
</evidence>
<dbReference type="AlphaFoldDB" id="A0A1H0CEJ1"/>
<accession>A0A1H0CEJ1</accession>
<dbReference type="GO" id="GO:0005829">
    <property type="term" value="C:cytosol"/>
    <property type="evidence" value="ECO:0007669"/>
    <property type="project" value="TreeGrafter"/>
</dbReference>
<evidence type="ECO:0000256" key="2">
    <source>
        <dbReference type="ARBA" id="ARBA00074555"/>
    </source>
</evidence>
<keyword evidence="5" id="KW-1185">Reference proteome</keyword>
<dbReference type="Gene3D" id="3.20.20.30">
    <property type="entry name" value="Luciferase-like domain"/>
    <property type="match status" value="1"/>
</dbReference>
<dbReference type="RefSeq" id="WP_089676165.1">
    <property type="nucleotide sequence ID" value="NZ_FNIV01000001.1"/>
</dbReference>
<dbReference type="Pfam" id="PF00296">
    <property type="entry name" value="Bac_luciferase"/>
    <property type="match status" value="1"/>
</dbReference>
<organism evidence="4 5">
    <name type="scientific">Halomonas shengliensis</name>
    <dbReference type="NCBI Taxonomy" id="419597"/>
    <lineage>
        <taxon>Bacteria</taxon>
        <taxon>Pseudomonadati</taxon>
        <taxon>Pseudomonadota</taxon>
        <taxon>Gammaproteobacteria</taxon>
        <taxon>Oceanospirillales</taxon>
        <taxon>Halomonadaceae</taxon>
        <taxon>Halomonas</taxon>
    </lineage>
</organism>
<dbReference type="STRING" id="419597.SAMN04487957_10112"/>
<dbReference type="NCBIfam" id="TIGR03558">
    <property type="entry name" value="oxido_grp_1"/>
    <property type="match status" value="1"/>
</dbReference>
<dbReference type="InterPro" id="IPR036661">
    <property type="entry name" value="Luciferase-like_sf"/>
</dbReference>
<sequence>MPRLADTPLSVLDLAPIRESGSAADSFRESVALARLTERLGFTRYWLAEHHGIEGIASAATAVLIGHIAGATERIRVGSGGIMLPNHPPLVIAEQFGTLETLYPGRIDLGLGRAPGSDAATMAALRRDPYAGVEDFPQRLEELQGFLGDERPGQRVRAVPGQGTRVPIWLLGSSGYSAQLAARLGLPFAFAAQFAPGYLFEALRLYRDNFRPSAVLEKPHAMVGLPVVAADNDAHAEYLATTSQQKFLGMIRGRRTCAKPPVEHLEMTPMEEAQLQQFLGAAIVGGPETVRAGLEAFLEQTGADELMLNTDVYAQADRLRSYEIVAEVWKG</sequence>
<dbReference type="OrthoDB" id="9780518at2"/>
<gene>
    <name evidence="4" type="ORF">SAMN04487957_10112</name>
</gene>
<dbReference type="FunFam" id="3.20.20.30:FF:000002">
    <property type="entry name" value="LLM class flavin-dependent oxidoreductase"/>
    <property type="match status" value="1"/>
</dbReference>
<dbReference type="InterPro" id="IPR019949">
    <property type="entry name" value="CmoO-like"/>
</dbReference>
<proteinExistence type="predicted"/>
<dbReference type="Proteomes" id="UP000199075">
    <property type="component" value="Unassembled WGS sequence"/>
</dbReference>
<reference evidence="5" key="1">
    <citation type="submission" date="2016-10" db="EMBL/GenBank/DDBJ databases">
        <authorList>
            <person name="Varghese N."/>
            <person name="Submissions S."/>
        </authorList>
    </citation>
    <scope>NUCLEOTIDE SEQUENCE [LARGE SCALE GENOMIC DNA]</scope>
    <source>
        <strain evidence="5">CGMCC 1.6444</strain>
    </source>
</reference>
<dbReference type="EMBL" id="FNIV01000001">
    <property type="protein sequence ID" value="SDN56233.1"/>
    <property type="molecule type" value="Genomic_DNA"/>
</dbReference>
<dbReference type="GO" id="GO:0016705">
    <property type="term" value="F:oxidoreductase activity, acting on paired donors, with incorporation or reduction of molecular oxygen"/>
    <property type="evidence" value="ECO:0007669"/>
    <property type="project" value="InterPro"/>
</dbReference>
<dbReference type="SUPFAM" id="SSF51679">
    <property type="entry name" value="Bacterial luciferase-like"/>
    <property type="match status" value="1"/>
</dbReference>
<evidence type="ECO:0000313" key="5">
    <source>
        <dbReference type="Proteomes" id="UP000199075"/>
    </source>
</evidence>
<evidence type="ECO:0000313" key="4">
    <source>
        <dbReference type="EMBL" id="SDN56233.1"/>
    </source>
</evidence>
<dbReference type="InterPro" id="IPR050766">
    <property type="entry name" value="Bact_Lucif_Oxidored"/>
</dbReference>
<protein>
    <recommendedName>
        <fullName evidence="2">Luciferase-like monooxygenase</fullName>
    </recommendedName>
</protein>